<evidence type="ECO:0000313" key="10">
    <source>
        <dbReference type="RefSeq" id="XP_028037175.1"/>
    </source>
</evidence>
<keyword evidence="2 6" id="KW-0645">Protease</keyword>
<dbReference type="OrthoDB" id="5565075at2759"/>
<dbReference type="InterPro" id="IPR009003">
    <property type="entry name" value="Peptidase_S1_PA"/>
</dbReference>
<dbReference type="Pfam" id="PF00089">
    <property type="entry name" value="Trypsin"/>
    <property type="match status" value="1"/>
</dbReference>
<keyword evidence="5" id="KW-1015">Disulfide bond</keyword>
<proteinExistence type="inferred from homology"/>
<dbReference type="GO" id="GO:0006508">
    <property type="term" value="P:proteolysis"/>
    <property type="evidence" value="ECO:0007669"/>
    <property type="project" value="UniProtKB-KW"/>
</dbReference>
<evidence type="ECO:0000256" key="7">
    <source>
        <dbReference type="SAM" id="SignalP"/>
    </source>
</evidence>
<keyword evidence="4 6" id="KW-0720">Serine protease</keyword>
<dbReference type="Proteomes" id="UP000504629">
    <property type="component" value="Unplaced"/>
</dbReference>
<gene>
    <name evidence="10" type="primary">LOC114248212</name>
</gene>
<dbReference type="PROSITE" id="PS00135">
    <property type="entry name" value="TRYPSIN_SER"/>
    <property type="match status" value="1"/>
</dbReference>
<name>A0A6J2K5F6_BOMMA</name>
<keyword evidence="7" id="KW-0732">Signal</keyword>
<dbReference type="SUPFAM" id="SSF50494">
    <property type="entry name" value="Trypsin-like serine proteases"/>
    <property type="match status" value="1"/>
</dbReference>
<sequence length="296" mass="31992">MFAISLIVLVIIGGSAYGVPVLEVNSERIIGGEDAPEAYSPHMIALIEGYYFRFLMCGGSIITKRHILTAAHCIDPSIIDGKLSETLNGRIGSNQWNSGGMTVKFKTFKNHPHWDVENIKNDAGILITKNDIEFSLEVRSVALGYEWVGAGEKASVTGWGNTGPRVVGGVVQISPTPDDLQLLYVETIATDQCSKDMKEAAAELWWGPVPDVDPHLEICTFHSVGHGMCNGDSGSALLTVKDGKQVGIVSWGLPCAIGAPDIFTRVAGVRDFLEDVLNESLTEEINSRSLFEGFNV</sequence>
<dbReference type="PRINTS" id="PR00722">
    <property type="entry name" value="CHYMOTRYPSIN"/>
</dbReference>
<evidence type="ECO:0000256" key="1">
    <source>
        <dbReference type="ARBA" id="ARBA00007664"/>
    </source>
</evidence>
<dbReference type="Gene3D" id="2.40.10.10">
    <property type="entry name" value="Trypsin-like serine proteases"/>
    <property type="match status" value="2"/>
</dbReference>
<dbReference type="KEGG" id="bman:114248212"/>
<dbReference type="GeneID" id="114248212"/>
<evidence type="ECO:0000256" key="6">
    <source>
        <dbReference type="RuleBase" id="RU363034"/>
    </source>
</evidence>
<feature type="chain" id="PRO_5026929146" evidence="7">
    <location>
        <begin position="19"/>
        <end position="296"/>
    </location>
</feature>
<evidence type="ECO:0000313" key="9">
    <source>
        <dbReference type="Proteomes" id="UP000504629"/>
    </source>
</evidence>
<accession>A0A6J2K5F6</accession>
<organism evidence="9 10">
    <name type="scientific">Bombyx mandarina</name>
    <name type="common">Wild silk moth</name>
    <name type="synonym">Wild silkworm</name>
    <dbReference type="NCBI Taxonomy" id="7092"/>
    <lineage>
        <taxon>Eukaryota</taxon>
        <taxon>Metazoa</taxon>
        <taxon>Ecdysozoa</taxon>
        <taxon>Arthropoda</taxon>
        <taxon>Hexapoda</taxon>
        <taxon>Insecta</taxon>
        <taxon>Pterygota</taxon>
        <taxon>Neoptera</taxon>
        <taxon>Endopterygota</taxon>
        <taxon>Lepidoptera</taxon>
        <taxon>Glossata</taxon>
        <taxon>Ditrysia</taxon>
        <taxon>Bombycoidea</taxon>
        <taxon>Bombycidae</taxon>
        <taxon>Bombycinae</taxon>
        <taxon>Bombyx</taxon>
    </lineage>
</organism>
<dbReference type="SMART" id="SM00020">
    <property type="entry name" value="Tryp_SPc"/>
    <property type="match status" value="1"/>
</dbReference>
<evidence type="ECO:0000256" key="2">
    <source>
        <dbReference type="ARBA" id="ARBA00022670"/>
    </source>
</evidence>
<dbReference type="InterPro" id="IPR001314">
    <property type="entry name" value="Peptidase_S1A"/>
</dbReference>
<dbReference type="CDD" id="cd00190">
    <property type="entry name" value="Tryp_SPc"/>
    <property type="match status" value="1"/>
</dbReference>
<dbReference type="InterPro" id="IPR018114">
    <property type="entry name" value="TRYPSIN_HIS"/>
</dbReference>
<dbReference type="InterPro" id="IPR050430">
    <property type="entry name" value="Peptidase_S1"/>
</dbReference>
<dbReference type="GO" id="GO:0004252">
    <property type="term" value="F:serine-type endopeptidase activity"/>
    <property type="evidence" value="ECO:0007669"/>
    <property type="project" value="InterPro"/>
</dbReference>
<dbReference type="InterPro" id="IPR043504">
    <property type="entry name" value="Peptidase_S1_PA_chymotrypsin"/>
</dbReference>
<dbReference type="PROSITE" id="PS00134">
    <property type="entry name" value="TRYPSIN_HIS"/>
    <property type="match status" value="1"/>
</dbReference>
<dbReference type="PANTHER" id="PTHR24276:SF91">
    <property type="entry name" value="AT26814P-RELATED"/>
    <property type="match status" value="1"/>
</dbReference>
<dbReference type="InterPro" id="IPR033116">
    <property type="entry name" value="TRYPSIN_SER"/>
</dbReference>
<keyword evidence="9" id="KW-1185">Reference proteome</keyword>
<dbReference type="InterPro" id="IPR001254">
    <property type="entry name" value="Trypsin_dom"/>
</dbReference>
<feature type="signal peptide" evidence="7">
    <location>
        <begin position="1"/>
        <end position="18"/>
    </location>
</feature>
<feature type="domain" description="Peptidase S1" evidence="8">
    <location>
        <begin position="29"/>
        <end position="278"/>
    </location>
</feature>
<protein>
    <submittedName>
        <fullName evidence="10">Chymotrypsin-2-like</fullName>
    </submittedName>
</protein>
<evidence type="ECO:0000256" key="5">
    <source>
        <dbReference type="ARBA" id="ARBA00023157"/>
    </source>
</evidence>
<evidence type="ECO:0000256" key="3">
    <source>
        <dbReference type="ARBA" id="ARBA00022801"/>
    </source>
</evidence>
<dbReference type="PANTHER" id="PTHR24276">
    <property type="entry name" value="POLYSERASE-RELATED"/>
    <property type="match status" value="1"/>
</dbReference>
<evidence type="ECO:0000256" key="4">
    <source>
        <dbReference type="ARBA" id="ARBA00022825"/>
    </source>
</evidence>
<reference evidence="10" key="1">
    <citation type="submission" date="2025-08" db="UniProtKB">
        <authorList>
            <consortium name="RefSeq"/>
        </authorList>
    </citation>
    <scope>IDENTIFICATION</scope>
    <source>
        <tissue evidence="10">Silk gland</tissue>
    </source>
</reference>
<keyword evidence="3 6" id="KW-0378">Hydrolase</keyword>
<comment type="similarity">
    <text evidence="1">Belongs to the peptidase S1 family.</text>
</comment>
<dbReference type="PROSITE" id="PS50240">
    <property type="entry name" value="TRYPSIN_DOM"/>
    <property type="match status" value="1"/>
</dbReference>
<dbReference type="RefSeq" id="XP_028037175.1">
    <property type="nucleotide sequence ID" value="XM_028181374.1"/>
</dbReference>
<evidence type="ECO:0000259" key="8">
    <source>
        <dbReference type="PROSITE" id="PS50240"/>
    </source>
</evidence>
<dbReference type="AlphaFoldDB" id="A0A6J2K5F6"/>